<evidence type="ECO:0000256" key="6">
    <source>
        <dbReference type="ARBA" id="ARBA00023136"/>
    </source>
</evidence>
<dbReference type="KEGG" id="snk:CP967_06525"/>
<comment type="subcellular location">
    <subcellularLocation>
        <location evidence="1">Membrane</location>
        <topology evidence="1">Multi-pass membrane protein</topology>
    </subcellularLocation>
</comment>
<dbReference type="InterPro" id="IPR017475">
    <property type="entry name" value="EPS_sugar_tfrase"/>
</dbReference>
<feature type="transmembrane region" description="Helical" evidence="8">
    <location>
        <begin position="67"/>
        <end position="87"/>
    </location>
</feature>
<dbReference type="OrthoDB" id="9808602at2"/>
<reference evidence="10 11" key="1">
    <citation type="submission" date="2017-09" db="EMBL/GenBank/DDBJ databases">
        <authorList>
            <person name="Lee N."/>
            <person name="Cho B.-K."/>
        </authorList>
    </citation>
    <scope>NUCLEOTIDE SEQUENCE [LARGE SCALE GENOMIC DNA]</scope>
    <source>
        <strain evidence="10 11">ATCC 12769</strain>
    </source>
</reference>
<evidence type="ECO:0000256" key="5">
    <source>
        <dbReference type="ARBA" id="ARBA00022989"/>
    </source>
</evidence>
<dbReference type="GO" id="GO:0016780">
    <property type="term" value="F:phosphotransferase activity, for other substituted phosphate groups"/>
    <property type="evidence" value="ECO:0007669"/>
    <property type="project" value="TreeGrafter"/>
</dbReference>
<evidence type="ECO:0000256" key="2">
    <source>
        <dbReference type="ARBA" id="ARBA00006464"/>
    </source>
</evidence>
<dbReference type="PANTHER" id="PTHR30576:SF10">
    <property type="entry name" value="SLL5057 PROTEIN"/>
    <property type="match status" value="1"/>
</dbReference>
<comment type="similarity">
    <text evidence="2">Belongs to the bacterial sugar transferase family.</text>
</comment>
<dbReference type="Pfam" id="PF02397">
    <property type="entry name" value="Bac_transf"/>
    <property type="match status" value="1"/>
</dbReference>
<dbReference type="RefSeq" id="WP_150487026.1">
    <property type="nucleotide sequence ID" value="NZ_BMUV01000005.1"/>
</dbReference>
<keyword evidence="11" id="KW-1185">Reference proteome</keyword>
<evidence type="ECO:0000259" key="9">
    <source>
        <dbReference type="Pfam" id="PF02397"/>
    </source>
</evidence>
<dbReference type="PANTHER" id="PTHR30576">
    <property type="entry name" value="COLANIC BIOSYNTHESIS UDP-GLUCOSE LIPID CARRIER TRANSFERASE"/>
    <property type="match status" value="1"/>
</dbReference>
<name>A0A5J6F5U3_9ACTN</name>
<keyword evidence="5 8" id="KW-1133">Transmembrane helix</keyword>
<evidence type="ECO:0000256" key="7">
    <source>
        <dbReference type="SAM" id="MobiDB-lite"/>
    </source>
</evidence>
<feature type="transmembrane region" description="Helical" evidence="8">
    <location>
        <begin position="93"/>
        <end position="110"/>
    </location>
</feature>
<sequence>MGHVELPESEFSRPVRPAGTAGAPRPRTAVTRNRTAALEQLWKAPSAPRGPAQPAVAAARKPDPFPALFALADALALGGLAWGVLYAAGEPHAPLTAAVAALVWAGVRAARGRYAAGPSGQPDGFARTAADWLVLVGLFAVLLALAEHRPAPENAVLALLPGLPAAAAVAVVRRRTATRGRPAHRVLVVGEAAGLERAVGRLGSRPGHPYRVVAAVPVGEGAPGGETPVPGRLAPEPADDDVSTVLGGAFAHDADLVLVAPGPDLAEDRLRRLSWGLHDAGIALCVLSELSGTATGRVRPVSAAGLTLLHVAPPLRNGPQALLKAAVDRCGAALGLLFLAPLLLGIALAVRLSSHGPAFHRQVRHGRHNRPFTMWKFRTMVVDAESRKEQLVSANESEGPMFKMRRDPRVTRIGQVLRRTSVDELPQLLNVLRGDMSLVGPRPPLPEEVARYDERELRRLAVRPGLTGLWQVSGRSDLSWQETVRLDLWYVDNWSVTTDMRLIARTVRAVTDGRGAY</sequence>
<evidence type="ECO:0000256" key="4">
    <source>
        <dbReference type="ARBA" id="ARBA00022692"/>
    </source>
</evidence>
<proteinExistence type="inferred from homology"/>
<keyword evidence="6 8" id="KW-0472">Membrane</keyword>
<dbReference type="InterPro" id="IPR003362">
    <property type="entry name" value="Bact_transf"/>
</dbReference>
<evidence type="ECO:0000313" key="11">
    <source>
        <dbReference type="Proteomes" id="UP000326178"/>
    </source>
</evidence>
<evidence type="ECO:0000313" key="10">
    <source>
        <dbReference type="EMBL" id="QEU71661.1"/>
    </source>
</evidence>
<evidence type="ECO:0000256" key="8">
    <source>
        <dbReference type="SAM" id="Phobius"/>
    </source>
</evidence>
<accession>A0A5J6F5U3</accession>
<feature type="transmembrane region" description="Helical" evidence="8">
    <location>
        <begin position="154"/>
        <end position="172"/>
    </location>
</feature>
<feature type="transmembrane region" description="Helical" evidence="8">
    <location>
        <begin position="332"/>
        <end position="352"/>
    </location>
</feature>
<dbReference type="EMBL" id="CP023702">
    <property type="protein sequence ID" value="QEU71661.1"/>
    <property type="molecule type" value="Genomic_DNA"/>
</dbReference>
<dbReference type="NCBIfam" id="TIGR03025">
    <property type="entry name" value="EPS_sugtrans"/>
    <property type="match status" value="1"/>
</dbReference>
<dbReference type="Proteomes" id="UP000326178">
    <property type="component" value="Chromosome"/>
</dbReference>
<organism evidence="10 11">
    <name type="scientific">Streptomyces nitrosporeus</name>
    <dbReference type="NCBI Taxonomy" id="28894"/>
    <lineage>
        <taxon>Bacteria</taxon>
        <taxon>Bacillati</taxon>
        <taxon>Actinomycetota</taxon>
        <taxon>Actinomycetes</taxon>
        <taxon>Kitasatosporales</taxon>
        <taxon>Streptomycetaceae</taxon>
        <taxon>Streptomyces</taxon>
    </lineage>
</organism>
<feature type="transmembrane region" description="Helical" evidence="8">
    <location>
        <begin position="130"/>
        <end position="148"/>
    </location>
</feature>
<dbReference type="GO" id="GO:0016020">
    <property type="term" value="C:membrane"/>
    <property type="evidence" value="ECO:0007669"/>
    <property type="project" value="UniProtKB-SubCell"/>
</dbReference>
<feature type="domain" description="Bacterial sugar transferase" evidence="9">
    <location>
        <begin position="324"/>
        <end position="510"/>
    </location>
</feature>
<gene>
    <name evidence="10" type="ORF">CP967_06525</name>
</gene>
<keyword evidence="4 8" id="KW-0812">Transmembrane</keyword>
<protein>
    <submittedName>
        <fullName evidence="10">Sugar transferase</fullName>
    </submittedName>
</protein>
<evidence type="ECO:0000256" key="1">
    <source>
        <dbReference type="ARBA" id="ARBA00004141"/>
    </source>
</evidence>
<keyword evidence="3 10" id="KW-0808">Transferase</keyword>
<feature type="region of interest" description="Disordered" evidence="7">
    <location>
        <begin position="1"/>
        <end position="28"/>
    </location>
</feature>
<evidence type="ECO:0000256" key="3">
    <source>
        <dbReference type="ARBA" id="ARBA00022679"/>
    </source>
</evidence>
<dbReference type="AlphaFoldDB" id="A0A5J6F5U3"/>